<protein>
    <submittedName>
        <fullName evidence="10">Cation diffusion facilitator</fullName>
    </submittedName>
</protein>
<dbReference type="InterPro" id="IPR002524">
    <property type="entry name" value="Cation_efflux"/>
</dbReference>
<dbReference type="InParanoid" id="A0A2V0PIX3"/>
<feature type="domain" description="Cation efflux protein transmembrane" evidence="8">
    <location>
        <begin position="125"/>
        <end position="319"/>
    </location>
</feature>
<dbReference type="Gene3D" id="1.20.1510.10">
    <property type="entry name" value="Cation efflux protein transmembrane domain"/>
    <property type="match status" value="1"/>
</dbReference>
<dbReference type="OrthoDB" id="78296at2759"/>
<evidence type="ECO:0000259" key="9">
    <source>
        <dbReference type="Pfam" id="PF16916"/>
    </source>
</evidence>
<accession>A0A2V0PIX3</accession>
<keyword evidence="11" id="KW-1185">Reference proteome</keyword>
<dbReference type="STRING" id="307507.A0A2V0PIX3"/>
<comment type="subcellular location">
    <subcellularLocation>
        <location evidence="1">Membrane</location>
        <topology evidence="1">Multi-pass membrane protein</topology>
    </subcellularLocation>
</comment>
<dbReference type="PANTHER" id="PTHR43840">
    <property type="entry name" value="MITOCHONDRIAL METAL TRANSPORTER 1-RELATED"/>
    <property type="match status" value="1"/>
</dbReference>
<evidence type="ECO:0000313" key="11">
    <source>
        <dbReference type="Proteomes" id="UP000247498"/>
    </source>
</evidence>
<feature type="region of interest" description="Disordered" evidence="6">
    <location>
        <begin position="1"/>
        <end position="26"/>
    </location>
</feature>
<evidence type="ECO:0000256" key="6">
    <source>
        <dbReference type="SAM" id="MobiDB-lite"/>
    </source>
</evidence>
<dbReference type="SUPFAM" id="SSF160240">
    <property type="entry name" value="Cation efflux protein cytoplasmic domain-like"/>
    <property type="match status" value="1"/>
</dbReference>
<dbReference type="InterPro" id="IPR027470">
    <property type="entry name" value="Cation_efflux_CTD"/>
</dbReference>
<dbReference type="AlphaFoldDB" id="A0A2V0PIX3"/>
<keyword evidence="2" id="KW-0813">Transport</keyword>
<dbReference type="Pfam" id="PF01545">
    <property type="entry name" value="Cation_efflux"/>
    <property type="match status" value="1"/>
</dbReference>
<reference evidence="10 11" key="1">
    <citation type="journal article" date="2018" name="Sci. Rep.">
        <title>Raphidocelis subcapitata (=Pseudokirchneriella subcapitata) provides an insight into genome evolution and environmental adaptations in the Sphaeropleales.</title>
        <authorList>
            <person name="Suzuki S."/>
            <person name="Yamaguchi H."/>
            <person name="Nakajima N."/>
            <person name="Kawachi M."/>
        </authorList>
    </citation>
    <scope>NUCLEOTIDE SEQUENCE [LARGE SCALE GENOMIC DNA]</scope>
    <source>
        <strain evidence="10 11">NIES-35</strain>
    </source>
</reference>
<keyword evidence="5 7" id="KW-0472">Membrane</keyword>
<evidence type="ECO:0000256" key="4">
    <source>
        <dbReference type="ARBA" id="ARBA00022989"/>
    </source>
</evidence>
<name>A0A2V0PIX3_9CHLO</name>
<evidence type="ECO:0000313" key="10">
    <source>
        <dbReference type="EMBL" id="GBF97913.1"/>
    </source>
</evidence>
<gene>
    <name evidence="10" type="ORF">Rsub_10586</name>
</gene>
<evidence type="ECO:0000256" key="2">
    <source>
        <dbReference type="ARBA" id="ARBA00022448"/>
    </source>
</evidence>
<evidence type="ECO:0000256" key="5">
    <source>
        <dbReference type="ARBA" id="ARBA00023136"/>
    </source>
</evidence>
<dbReference type="Pfam" id="PF16916">
    <property type="entry name" value="ZT_dimer"/>
    <property type="match status" value="1"/>
</dbReference>
<organism evidence="10 11">
    <name type="scientific">Raphidocelis subcapitata</name>
    <dbReference type="NCBI Taxonomy" id="307507"/>
    <lineage>
        <taxon>Eukaryota</taxon>
        <taxon>Viridiplantae</taxon>
        <taxon>Chlorophyta</taxon>
        <taxon>core chlorophytes</taxon>
        <taxon>Chlorophyceae</taxon>
        <taxon>CS clade</taxon>
        <taxon>Sphaeropleales</taxon>
        <taxon>Selenastraceae</taxon>
        <taxon>Raphidocelis</taxon>
    </lineage>
</organism>
<feature type="transmembrane region" description="Helical" evidence="7">
    <location>
        <begin position="229"/>
        <end position="252"/>
    </location>
</feature>
<keyword evidence="4 7" id="KW-1133">Transmembrane helix</keyword>
<comment type="caution">
    <text evidence="10">The sequence shown here is derived from an EMBL/GenBank/DDBJ whole genome shotgun (WGS) entry which is preliminary data.</text>
</comment>
<feature type="transmembrane region" description="Helical" evidence="7">
    <location>
        <begin position="123"/>
        <end position="141"/>
    </location>
</feature>
<dbReference type="GO" id="GO:0008324">
    <property type="term" value="F:monoatomic cation transmembrane transporter activity"/>
    <property type="evidence" value="ECO:0007669"/>
    <property type="project" value="InterPro"/>
</dbReference>
<evidence type="ECO:0000256" key="1">
    <source>
        <dbReference type="ARBA" id="ARBA00004141"/>
    </source>
</evidence>
<dbReference type="InterPro" id="IPR050291">
    <property type="entry name" value="CDF_Transporter"/>
</dbReference>
<dbReference type="InterPro" id="IPR036837">
    <property type="entry name" value="Cation_efflux_CTD_sf"/>
</dbReference>
<dbReference type="EMBL" id="BDRX01000111">
    <property type="protein sequence ID" value="GBF97913.1"/>
    <property type="molecule type" value="Genomic_DNA"/>
</dbReference>
<keyword evidence="3 7" id="KW-0812">Transmembrane</keyword>
<dbReference type="SUPFAM" id="SSF161111">
    <property type="entry name" value="Cation efflux protein transmembrane domain-like"/>
    <property type="match status" value="1"/>
</dbReference>
<dbReference type="Proteomes" id="UP000247498">
    <property type="component" value="Unassembled WGS sequence"/>
</dbReference>
<dbReference type="InterPro" id="IPR027469">
    <property type="entry name" value="Cation_efflux_TMD_sf"/>
</dbReference>
<dbReference type="PANTHER" id="PTHR43840:SF52">
    <property type="entry name" value="CATION EFFLUX FAMILY PROTEIN"/>
    <property type="match status" value="1"/>
</dbReference>
<feature type="region of interest" description="Disordered" evidence="6">
    <location>
        <begin position="42"/>
        <end position="80"/>
    </location>
</feature>
<dbReference type="InterPro" id="IPR058533">
    <property type="entry name" value="Cation_efflux_TM"/>
</dbReference>
<dbReference type="FunCoup" id="A0A2V0PIX3">
    <property type="interactions" value="99"/>
</dbReference>
<sequence length="443" mass="47073">MAAPIAIPDRRRSEERQNGGDRDELVRNLSFLSGPHIITVQSLRSRAAGPPTPDGARRATGAEVTVQPPSPPRRAAAAAAGGEADVEAPLLAPAAPPSAPFELPVAGGEDYTRLRRRIAFAQGLSWVVNIALLVAKVYAFVLSGSKAVMASAADSAVDLVSQMVISYTDWQMTRADPRFPVGQARLEALGVLGCASVMAVASFEVVAQSGEALWSGFAQGEPPQLDLGLTLYVVLGAAILLKAVCYAVCVVLQDKSDSMLALAEDHLNDIASNLGAVGAAAATAALPEAWWIDPVSAMLISAWIMWRWYSIAVTQVHKLVGRGAPAEFVEQLKELADAHHENLALDCIRAYHFGSRYLVEMEVVLPADWSLRQSHDVALLLQHKVEALEDVERAFVHTDYERRCEPEHKVERTLGLGGSGGGGSGVFISAAVTPATTPEPAVA</sequence>
<evidence type="ECO:0000259" key="8">
    <source>
        <dbReference type="Pfam" id="PF01545"/>
    </source>
</evidence>
<dbReference type="GO" id="GO:0016020">
    <property type="term" value="C:membrane"/>
    <property type="evidence" value="ECO:0007669"/>
    <property type="project" value="UniProtKB-SubCell"/>
</dbReference>
<dbReference type="Gene3D" id="3.30.70.1350">
    <property type="entry name" value="Cation efflux protein, cytoplasmic domain"/>
    <property type="match status" value="1"/>
</dbReference>
<feature type="domain" description="Cation efflux protein cytoplasmic" evidence="9">
    <location>
        <begin position="325"/>
        <end position="399"/>
    </location>
</feature>
<evidence type="ECO:0000256" key="7">
    <source>
        <dbReference type="SAM" id="Phobius"/>
    </source>
</evidence>
<feature type="compositionally biased region" description="Basic and acidic residues" evidence="6">
    <location>
        <begin position="8"/>
        <end position="26"/>
    </location>
</feature>
<dbReference type="NCBIfam" id="TIGR01297">
    <property type="entry name" value="CDF"/>
    <property type="match status" value="1"/>
</dbReference>
<evidence type="ECO:0000256" key="3">
    <source>
        <dbReference type="ARBA" id="ARBA00022692"/>
    </source>
</evidence>
<proteinExistence type="predicted"/>